<reference evidence="2 3" key="1">
    <citation type="submission" date="2019-07" db="EMBL/GenBank/DDBJ databases">
        <title>Deinococcus detaillus sp. nov., isolated from humus soil in Antarctica.</title>
        <authorList>
            <person name="Zhang K."/>
        </authorList>
    </citation>
    <scope>NUCLEOTIDE SEQUENCE [LARGE SCALE GENOMIC DNA]</scope>
    <source>
        <strain evidence="2 3">H1</strain>
    </source>
</reference>
<comment type="caution">
    <text evidence="2">The sequence shown here is derived from an EMBL/GenBank/DDBJ whole genome shotgun (WGS) entry which is preliminary data.</text>
</comment>
<proteinExistence type="predicted"/>
<dbReference type="EMBL" id="VKDB01000015">
    <property type="protein sequence ID" value="TSA83032.1"/>
    <property type="molecule type" value="Genomic_DNA"/>
</dbReference>
<name>A0A553US65_9DEIO</name>
<organism evidence="2 3">
    <name type="scientific">Deinococcus detaillensis</name>
    <dbReference type="NCBI Taxonomy" id="2592048"/>
    <lineage>
        <taxon>Bacteria</taxon>
        <taxon>Thermotogati</taxon>
        <taxon>Deinococcota</taxon>
        <taxon>Deinococci</taxon>
        <taxon>Deinococcales</taxon>
        <taxon>Deinococcaceae</taxon>
        <taxon>Deinococcus</taxon>
    </lineage>
</organism>
<accession>A0A553US65</accession>
<dbReference type="AlphaFoldDB" id="A0A553US65"/>
<gene>
    <name evidence="2" type="ORF">FNU79_13005</name>
</gene>
<dbReference type="OrthoDB" id="63150at2"/>
<dbReference type="Proteomes" id="UP000316092">
    <property type="component" value="Unassembled WGS sequence"/>
</dbReference>
<evidence type="ECO:0000313" key="2">
    <source>
        <dbReference type="EMBL" id="TSA83032.1"/>
    </source>
</evidence>
<dbReference type="RefSeq" id="WP_143721251.1">
    <property type="nucleotide sequence ID" value="NZ_VKDB01000015.1"/>
</dbReference>
<feature type="signal peptide" evidence="1">
    <location>
        <begin position="1"/>
        <end position="26"/>
    </location>
</feature>
<evidence type="ECO:0000313" key="3">
    <source>
        <dbReference type="Proteomes" id="UP000316092"/>
    </source>
</evidence>
<keyword evidence="1" id="KW-0732">Signal</keyword>
<keyword evidence="3" id="KW-1185">Reference proteome</keyword>
<protein>
    <submittedName>
        <fullName evidence="2">Uncharacterized protein</fullName>
    </submittedName>
</protein>
<evidence type="ECO:0000256" key="1">
    <source>
        <dbReference type="SAM" id="SignalP"/>
    </source>
</evidence>
<feature type="chain" id="PRO_5021760022" evidence="1">
    <location>
        <begin position="27"/>
        <end position="354"/>
    </location>
</feature>
<sequence length="354" mass="35838">MKQSANNLRFFGVLSLALLGAASAQQAPTYSGPQAVVYIGDNYCSGGYCGYSVWSSFDTAITQALKASGSVRPVRQSAGANLVMKAGINDITGGGGVCLPIVGCLNAKTVKASFEIDDAATGTVIWQDTCEGTSAGYSSWYWWSGVSFDSDESKAAADCAGKLVQKFSGSAAIKPYLTVAAGAPLGTAATVQTPSATVTTVTSSTVTTTPSSPTDAQAASTVQLLGAALSALSLGDIGGLFTSDPLNPVAVKAMLAAATPATLSAAAKLKFSVTPGEDAGAYRLVGLTYTLPDGSERFAQLAVASEGSLNTRSGPRIVYLSAFNPARAATPALDGLSKNVDTMLADIKAALNLP</sequence>